<accession>A0A6A2YTK5</accession>
<gene>
    <name evidence="5" type="ORF">F3Y22_tig00111238pilonHSYRG00446</name>
</gene>
<evidence type="ECO:0000313" key="6">
    <source>
        <dbReference type="Proteomes" id="UP000436088"/>
    </source>
</evidence>
<organism evidence="5 6">
    <name type="scientific">Hibiscus syriacus</name>
    <name type="common">Rose of Sharon</name>
    <dbReference type="NCBI Taxonomy" id="106335"/>
    <lineage>
        <taxon>Eukaryota</taxon>
        <taxon>Viridiplantae</taxon>
        <taxon>Streptophyta</taxon>
        <taxon>Embryophyta</taxon>
        <taxon>Tracheophyta</taxon>
        <taxon>Spermatophyta</taxon>
        <taxon>Magnoliopsida</taxon>
        <taxon>eudicotyledons</taxon>
        <taxon>Gunneridae</taxon>
        <taxon>Pentapetalae</taxon>
        <taxon>rosids</taxon>
        <taxon>malvids</taxon>
        <taxon>Malvales</taxon>
        <taxon>Malvaceae</taxon>
        <taxon>Malvoideae</taxon>
        <taxon>Hibiscus</taxon>
    </lineage>
</organism>
<proteinExistence type="predicted"/>
<dbReference type="PANTHER" id="PTHR22652">
    <property type="entry name" value="NUCLEOPORIN NUP43"/>
    <property type="match status" value="1"/>
</dbReference>
<sequence>MLEKASRKAGGSSGTVFAWDLRAQQQPIVLSGAGTGEAPISLLSESEVWEVQYDRYTRSSNTSNISSTRILPIMICSEDGILAVIKQGEEPLELLAEPCAVKCFDIDQQNPSVQFNDTVQDVICSSEWESIAILTRNTTTTKPRYIVQTLCMTEHDQGLVFEGGGEKNGKDGRVDGIVGIGGKFGRGGIVSFGRVGNVGMLGSGGRAPSLGNDGCVVGNVGCGRVGRDGSGGSTTPGNVGGIWRRRRAAITTLMFNNDKAMIMAKTKQLVEAISGALEPCREKEGCFAARLMV</sequence>
<keyword evidence="6" id="KW-1185">Reference proteome</keyword>
<evidence type="ECO:0000256" key="4">
    <source>
        <dbReference type="ARBA" id="ARBA00023242"/>
    </source>
</evidence>
<dbReference type="PANTHER" id="PTHR22652:SF0">
    <property type="entry name" value="NUCLEOPORIN NUP43"/>
    <property type="match status" value="1"/>
</dbReference>
<keyword evidence="4" id="KW-0539">Nucleus</keyword>
<evidence type="ECO:0000313" key="5">
    <source>
        <dbReference type="EMBL" id="KAE8682716.1"/>
    </source>
</evidence>
<dbReference type="EMBL" id="VEPZ02001279">
    <property type="protein sequence ID" value="KAE8682716.1"/>
    <property type="molecule type" value="Genomic_DNA"/>
</dbReference>
<dbReference type="AlphaFoldDB" id="A0A6A2YTK5"/>
<comment type="subcellular location">
    <subcellularLocation>
        <location evidence="1">Nucleus</location>
    </subcellularLocation>
</comment>
<evidence type="ECO:0000256" key="3">
    <source>
        <dbReference type="ARBA" id="ARBA00022737"/>
    </source>
</evidence>
<name>A0A6A2YTK5_HIBSY</name>
<comment type="caution">
    <text evidence="5">The sequence shown here is derived from an EMBL/GenBank/DDBJ whole genome shotgun (WGS) entry which is preliminary data.</text>
</comment>
<protein>
    <submittedName>
        <fullName evidence="5">Nuclear pore complex protein NUP43</fullName>
    </submittedName>
</protein>
<dbReference type="Proteomes" id="UP000436088">
    <property type="component" value="Unassembled WGS sequence"/>
</dbReference>
<evidence type="ECO:0000256" key="1">
    <source>
        <dbReference type="ARBA" id="ARBA00004123"/>
    </source>
</evidence>
<keyword evidence="3" id="KW-0677">Repeat</keyword>
<evidence type="ECO:0000256" key="2">
    <source>
        <dbReference type="ARBA" id="ARBA00022574"/>
    </source>
</evidence>
<keyword evidence="2" id="KW-0853">WD repeat</keyword>
<dbReference type="GO" id="GO:0031080">
    <property type="term" value="C:nuclear pore outer ring"/>
    <property type="evidence" value="ECO:0007669"/>
    <property type="project" value="TreeGrafter"/>
</dbReference>
<reference evidence="5" key="1">
    <citation type="submission" date="2019-09" db="EMBL/GenBank/DDBJ databases">
        <title>Draft genome information of white flower Hibiscus syriacus.</title>
        <authorList>
            <person name="Kim Y.-M."/>
        </authorList>
    </citation>
    <scope>NUCLEOTIDE SEQUENCE [LARGE SCALE GENOMIC DNA]</scope>
    <source>
        <strain evidence="5">YM2019G1</strain>
    </source>
</reference>